<evidence type="ECO:0000256" key="9">
    <source>
        <dbReference type="ARBA" id="ARBA00023015"/>
    </source>
</evidence>
<dbReference type="EMBL" id="OX459956">
    <property type="protein sequence ID" value="CAI9161224.1"/>
    <property type="molecule type" value="Genomic_DNA"/>
</dbReference>
<dbReference type="PANTHER" id="PTHR24393">
    <property type="entry name" value="ZINC FINGER PROTEIN"/>
    <property type="match status" value="1"/>
</dbReference>
<dbReference type="Proteomes" id="UP001176941">
    <property type="component" value="Chromosome 20"/>
</dbReference>
<protein>
    <recommendedName>
        <fullName evidence="21">PR domain containing 9</fullName>
    </recommendedName>
</protein>
<evidence type="ECO:0000256" key="13">
    <source>
        <dbReference type="PROSITE-ProRule" id="PRU00042"/>
    </source>
</evidence>
<dbReference type="InterPro" id="IPR019041">
    <property type="entry name" value="SSXRD_motif"/>
</dbReference>
<feature type="domain" description="KRAB-related" evidence="18">
    <location>
        <begin position="23"/>
        <end position="87"/>
    </location>
</feature>
<dbReference type="InterPro" id="IPR044417">
    <property type="entry name" value="PRDM7_9_PR-SET"/>
</dbReference>
<feature type="domain" description="C2H2-type" evidence="15">
    <location>
        <begin position="732"/>
        <end position="759"/>
    </location>
</feature>
<feature type="region of interest" description="Disordered" evidence="14">
    <location>
        <begin position="408"/>
        <end position="487"/>
    </location>
</feature>
<keyword evidence="9" id="KW-0805">Transcription regulation</keyword>
<dbReference type="InterPro" id="IPR001909">
    <property type="entry name" value="KRAB"/>
</dbReference>
<evidence type="ECO:0000256" key="8">
    <source>
        <dbReference type="ARBA" id="ARBA00022833"/>
    </source>
</evidence>
<evidence type="ECO:0000313" key="19">
    <source>
        <dbReference type="EMBL" id="CAI9161224.1"/>
    </source>
</evidence>
<keyword evidence="10" id="KW-0238">DNA-binding</keyword>
<dbReference type="PROSITE" id="PS50805">
    <property type="entry name" value="KRAB"/>
    <property type="match status" value="1"/>
</dbReference>
<dbReference type="Gene3D" id="3.30.160.60">
    <property type="entry name" value="Classic Zinc Finger"/>
    <property type="match status" value="14"/>
</dbReference>
<dbReference type="Pfam" id="PF00096">
    <property type="entry name" value="zf-C2H2"/>
    <property type="match status" value="13"/>
</dbReference>
<feature type="compositionally biased region" description="Basic and acidic residues" evidence="14">
    <location>
        <begin position="447"/>
        <end position="459"/>
    </location>
</feature>
<dbReference type="Pfam" id="PF21225">
    <property type="entry name" value="zf-C2H2_5"/>
    <property type="match status" value="1"/>
</dbReference>
<dbReference type="InterPro" id="IPR036051">
    <property type="entry name" value="KRAB_dom_sf"/>
</dbReference>
<feature type="domain" description="C2H2-type" evidence="15">
    <location>
        <begin position="630"/>
        <end position="657"/>
    </location>
</feature>
<evidence type="ECO:0000259" key="15">
    <source>
        <dbReference type="PROSITE" id="PS50157"/>
    </source>
</evidence>
<dbReference type="PROSITE" id="PS00028">
    <property type="entry name" value="ZINC_FINGER_C2H2_1"/>
    <property type="match status" value="14"/>
</dbReference>
<dbReference type="SMART" id="SM00355">
    <property type="entry name" value="ZnF_C2H2"/>
    <property type="match status" value="14"/>
</dbReference>
<keyword evidence="5" id="KW-0479">Metal-binding</keyword>
<evidence type="ECO:0000313" key="20">
    <source>
        <dbReference type="Proteomes" id="UP001176941"/>
    </source>
</evidence>
<dbReference type="PANTHER" id="PTHR24393:SF158">
    <property type="entry name" value="C2H2-TYPE DOMAIN-CONTAINING PROTEIN"/>
    <property type="match status" value="1"/>
</dbReference>
<evidence type="ECO:0000256" key="6">
    <source>
        <dbReference type="ARBA" id="ARBA00022737"/>
    </source>
</evidence>
<dbReference type="Gene3D" id="2.170.270.10">
    <property type="entry name" value="SET domain"/>
    <property type="match status" value="1"/>
</dbReference>
<dbReference type="SUPFAM" id="SSF57667">
    <property type="entry name" value="beta-beta-alpha zinc fingers"/>
    <property type="match status" value="8"/>
</dbReference>
<organism evidence="19 20">
    <name type="scientific">Rangifer tarandus platyrhynchus</name>
    <name type="common">Svalbard reindeer</name>
    <dbReference type="NCBI Taxonomy" id="3082113"/>
    <lineage>
        <taxon>Eukaryota</taxon>
        <taxon>Metazoa</taxon>
        <taxon>Chordata</taxon>
        <taxon>Craniata</taxon>
        <taxon>Vertebrata</taxon>
        <taxon>Euteleostomi</taxon>
        <taxon>Mammalia</taxon>
        <taxon>Eutheria</taxon>
        <taxon>Laurasiatheria</taxon>
        <taxon>Artiodactyla</taxon>
        <taxon>Ruminantia</taxon>
        <taxon>Pecora</taxon>
        <taxon>Cervidae</taxon>
        <taxon>Odocoileinae</taxon>
        <taxon>Rangifer</taxon>
    </lineage>
</organism>
<dbReference type="InterPro" id="IPR036236">
    <property type="entry name" value="Znf_C2H2_sf"/>
</dbReference>
<keyword evidence="7 13" id="KW-0863">Zinc-finger</keyword>
<dbReference type="InterPro" id="IPR003655">
    <property type="entry name" value="aKRAB"/>
</dbReference>
<evidence type="ECO:0000256" key="2">
    <source>
        <dbReference type="ARBA" id="ARBA00022603"/>
    </source>
</evidence>
<dbReference type="PROSITE" id="PS50157">
    <property type="entry name" value="ZINC_FINGER_C2H2_2"/>
    <property type="match status" value="14"/>
</dbReference>
<name>A0ABN8YI41_RANTA</name>
<dbReference type="SUPFAM" id="SSF82199">
    <property type="entry name" value="SET domain"/>
    <property type="match status" value="1"/>
</dbReference>
<feature type="region of interest" description="Disordered" evidence="14">
    <location>
        <begin position="82"/>
        <end position="177"/>
    </location>
</feature>
<keyword evidence="2" id="KW-0489">Methyltransferase</keyword>
<dbReference type="PROSITE" id="PS50280">
    <property type="entry name" value="SET"/>
    <property type="match status" value="1"/>
</dbReference>
<evidence type="ECO:0000259" key="16">
    <source>
        <dbReference type="PROSITE" id="PS50280"/>
    </source>
</evidence>
<dbReference type="PROSITE" id="PS50806">
    <property type="entry name" value="KRAB_RELATED"/>
    <property type="match status" value="1"/>
</dbReference>
<feature type="domain" description="C2H2-type" evidence="15">
    <location>
        <begin position="816"/>
        <end position="843"/>
    </location>
</feature>
<evidence type="ECO:0000259" key="17">
    <source>
        <dbReference type="PROSITE" id="PS50805"/>
    </source>
</evidence>
<feature type="domain" description="SET" evidence="16">
    <location>
        <begin position="244"/>
        <end position="358"/>
    </location>
</feature>
<evidence type="ECO:0008006" key="21">
    <source>
        <dbReference type="Google" id="ProtNLM"/>
    </source>
</evidence>
<feature type="domain" description="C2H2-type" evidence="15">
    <location>
        <begin position="673"/>
        <end position="703"/>
    </location>
</feature>
<dbReference type="Pfam" id="PF01352">
    <property type="entry name" value="KRAB"/>
    <property type="match status" value="1"/>
</dbReference>
<reference evidence="19" key="1">
    <citation type="submission" date="2023-04" db="EMBL/GenBank/DDBJ databases">
        <authorList>
            <consortium name="ELIXIR-Norway"/>
        </authorList>
    </citation>
    <scope>NUCLEOTIDE SEQUENCE [LARGE SCALE GENOMIC DNA]</scope>
</reference>
<feature type="domain" description="C2H2-type" evidence="15">
    <location>
        <begin position="602"/>
        <end position="629"/>
    </location>
</feature>
<dbReference type="InterPro" id="IPR001214">
    <property type="entry name" value="SET_dom"/>
</dbReference>
<keyword evidence="12" id="KW-0539">Nucleus</keyword>
<feature type="domain" description="C2H2-type" evidence="15">
    <location>
        <begin position="844"/>
        <end position="869"/>
    </location>
</feature>
<feature type="domain" description="C2H2-type" evidence="15">
    <location>
        <begin position="546"/>
        <end position="573"/>
    </location>
</feature>
<gene>
    <name evidence="19" type="ORF">MRATA1EN1_LOCUS10186</name>
</gene>
<feature type="compositionally biased region" description="Basic and acidic residues" evidence="14">
    <location>
        <begin position="167"/>
        <end position="177"/>
    </location>
</feature>
<evidence type="ECO:0000256" key="1">
    <source>
        <dbReference type="ARBA" id="ARBA00004123"/>
    </source>
</evidence>
<evidence type="ECO:0000259" key="18">
    <source>
        <dbReference type="PROSITE" id="PS50806"/>
    </source>
</evidence>
<dbReference type="SUPFAM" id="SSF109640">
    <property type="entry name" value="KRAB domain (Kruppel-associated box)"/>
    <property type="match status" value="1"/>
</dbReference>
<evidence type="ECO:0000256" key="10">
    <source>
        <dbReference type="ARBA" id="ARBA00023125"/>
    </source>
</evidence>
<feature type="region of interest" description="Disordered" evidence="14">
    <location>
        <begin position="1"/>
        <end position="22"/>
    </location>
</feature>
<dbReference type="CDD" id="cd19193">
    <property type="entry name" value="PR-SET_PRDM7_9"/>
    <property type="match status" value="1"/>
</dbReference>
<keyword evidence="11" id="KW-0804">Transcription</keyword>
<evidence type="ECO:0000256" key="14">
    <source>
        <dbReference type="SAM" id="MobiDB-lite"/>
    </source>
</evidence>
<dbReference type="Gene3D" id="6.10.140.140">
    <property type="match status" value="1"/>
</dbReference>
<dbReference type="Pfam" id="PF09514">
    <property type="entry name" value="SSXRD"/>
    <property type="match status" value="1"/>
</dbReference>
<feature type="domain" description="C2H2-type" evidence="15">
    <location>
        <begin position="574"/>
        <end position="601"/>
    </location>
</feature>
<evidence type="ECO:0000256" key="3">
    <source>
        <dbReference type="ARBA" id="ARBA00022679"/>
    </source>
</evidence>
<dbReference type="SMART" id="SM00349">
    <property type="entry name" value="KRAB"/>
    <property type="match status" value="1"/>
</dbReference>
<dbReference type="InterPro" id="IPR013087">
    <property type="entry name" value="Znf_C2H2_type"/>
</dbReference>
<comment type="subcellular location">
    <subcellularLocation>
        <location evidence="1">Nucleus</location>
    </subcellularLocation>
</comment>
<feature type="compositionally biased region" description="Polar residues" evidence="14">
    <location>
        <begin position="408"/>
        <end position="417"/>
    </location>
</feature>
<feature type="domain" description="C2H2-type" evidence="15">
    <location>
        <begin position="388"/>
        <end position="416"/>
    </location>
</feature>
<dbReference type="Pfam" id="PF21549">
    <property type="entry name" value="PRDM2_PR"/>
    <property type="match status" value="1"/>
</dbReference>
<keyword evidence="3" id="KW-0808">Transferase</keyword>
<feature type="domain" description="KRAB" evidence="17">
    <location>
        <begin position="26"/>
        <end position="96"/>
    </location>
</feature>
<feature type="domain" description="C2H2-type" evidence="15">
    <location>
        <begin position="490"/>
        <end position="517"/>
    </location>
</feature>
<sequence>MRPNRSREESTEGDAGRTEWKPTAKDAFKDISVYFSKEEWEEMGEWEKIRYRNVKRNYEALTAIGFRATRPDFMHHRRQVIKPQVEDTEDSDEEWTPRQQGKPSAMAFRLEQTKQKKRMSRAPLSKESSLKELPGAAKSLKTSGSKQAQKPVPHHRKARTPGQHPRQNVELRRKETGVKRYSLRERKGHVYQEVSEPQDDDYLYCEQCQNFFIDSCAAHGPPTFVKDCAVKRGHANRSALTLPPGLSIRLSGIPDAGLGVWNEASNLPLGLHFGPYEGQITDDEEAANSGYAWLITKGRNCYQYVDGKDTSWANWMRYVNCARDDEEQNLVAFQYHGQIFYRTCQVVRPGCELLVWYGDEYGQDLGIKRDSRRKSDLAAGRELKPKIHPCASCSLAFSSQKFLSQHIQRSHPSQTLLRPSERDPLQPEDPCPGNQNQRYSDPQSPSDKPEGQEAKDRPKPLLKGIRLKRISRASSYSPRGQRTHTGEKPYVCGECGRSFSDMSALIRHQKTHRGEKPYVCRECGRSFSDKSALIRHQRTHTGEKPYVCGECGRSFCQKTHLISHQRTHTGEKPYVCGECGRSFSQKTHLISHKGTHTGEKPYVCGECGRSFCQKSALIRHQRIHTGEKPYVCGECGRSFSQKTHLISHKGTHTGEKPYVCGEHQRIHTGEKPYICGECAECGQSFRQRSNLTQHRRIHTGERPFACAECGKAFRQRPTLTQHLRVHTGEKPFACPECGQRFSQRLKLTRHQRTHTGEKPYRCRECGLGFTQVSRLTEHQRIHTGERPFACPECGQRFRQHANLTQHRRIHTGERPFACPECGKAFRQRPTLTQHLRTHRREKPFACQDCGRRFHQSTKLIQHQRVHSAE</sequence>
<feature type="domain" description="C2H2-type" evidence="15">
    <location>
        <begin position="760"/>
        <end position="787"/>
    </location>
</feature>
<evidence type="ECO:0000256" key="7">
    <source>
        <dbReference type="ARBA" id="ARBA00022771"/>
    </source>
</evidence>
<evidence type="ECO:0000256" key="5">
    <source>
        <dbReference type="ARBA" id="ARBA00022723"/>
    </source>
</evidence>
<evidence type="ECO:0000256" key="12">
    <source>
        <dbReference type="ARBA" id="ARBA00023242"/>
    </source>
</evidence>
<feature type="domain" description="C2H2-type" evidence="15">
    <location>
        <begin position="518"/>
        <end position="545"/>
    </location>
</feature>
<dbReference type="InterPro" id="IPR048414">
    <property type="entry name" value="PDRM9-like_Znf-C2H2"/>
</dbReference>
<evidence type="ECO:0000256" key="4">
    <source>
        <dbReference type="ARBA" id="ARBA00022691"/>
    </source>
</evidence>
<keyword evidence="6" id="KW-0677">Repeat</keyword>
<proteinExistence type="predicted"/>
<keyword evidence="4" id="KW-0949">S-adenosyl-L-methionine</keyword>
<feature type="domain" description="C2H2-type" evidence="15">
    <location>
        <begin position="788"/>
        <end position="815"/>
    </location>
</feature>
<feature type="compositionally biased region" description="Polar residues" evidence="14">
    <location>
        <begin position="433"/>
        <end position="446"/>
    </location>
</feature>
<feature type="domain" description="C2H2-type" evidence="15">
    <location>
        <begin position="704"/>
        <end position="731"/>
    </location>
</feature>
<keyword evidence="20" id="KW-1185">Reference proteome</keyword>
<keyword evidence="8" id="KW-0862">Zinc</keyword>
<dbReference type="InterPro" id="IPR046341">
    <property type="entry name" value="SET_dom_sf"/>
</dbReference>
<accession>A0ABN8YI41</accession>
<evidence type="ECO:0000256" key="11">
    <source>
        <dbReference type="ARBA" id="ARBA00023163"/>
    </source>
</evidence>